<evidence type="ECO:0000313" key="2">
    <source>
        <dbReference type="EMBL" id="KAK4026753.1"/>
    </source>
</evidence>
<comment type="caution">
    <text evidence="2">The sequence shown here is derived from an EMBL/GenBank/DDBJ whole genome shotgun (WGS) entry which is preliminary data.</text>
</comment>
<keyword evidence="1" id="KW-0812">Transmembrane</keyword>
<gene>
    <name evidence="2" type="ORF">OUZ56_015780</name>
</gene>
<name>A0ABR0ANQ6_9CRUS</name>
<keyword evidence="1" id="KW-0472">Membrane</keyword>
<reference evidence="2 3" key="1">
    <citation type="journal article" date="2023" name="Nucleic Acids Res.">
        <title>The hologenome of Daphnia magna reveals possible DNA methylation and microbiome-mediated evolution of the host genome.</title>
        <authorList>
            <person name="Chaturvedi A."/>
            <person name="Li X."/>
            <person name="Dhandapani V."/>
            <person name="Marshall H."/>
            <person name="Kissane S."/>
            <person name="Cuenca-Cambronero M."/>
            <person name="Asole G."/>
            <person name="Calvet F."/>
            <person name="Ruiz-Romero M."/>
            <person name="Marangio P."/>
            <person name="Guigo R."/>
            <person name="Rago D."/>
            <person name="Mirbahai L."/>
            <person name="Eastwood N."/>
            <person name="Colbourne J.K."/>
            <person name="Zhou J."/>
            <person name="Mallon E."/>
            <person name="Orsini L."/>
        </authorList>
    </citation>
    <scope>NUCLEOTIDE SEQUENCE [LARGE SCALE GENOMIC DNA]</scope>
    <source>
        <strain evidence="2">LRV0_1</strain>
    </source>
</reference>
<keyword evidence="3" id="KW-1185">Reference proteome</keyword>
<protein>
    <submittedName>
        <fullName evidence="2">Uncharacterized protein</fullName>
    </submittedName>
</protein>
<evidence type="ECO:0000256" key="1">
    <source>
        <dbReference type="SAM" id="Phobius"/>
    </source>
</evidence>
<accession>A0ABR0ANQ6</accession>
<proteinExistence type="predicted"/>
<organism evidence="2 3">
    <name type="scientific">Daphnia magna</name>
    <dbReference type="NCBI Taxonomy" id="35525"/>
    <lineage>
        <taxon>Eukaryota</taxon>
        <taxon>Metazoa</taxon>
        <taxon>Ecdysozoa</taxon>
        <taxon>Arthropoda</taxon>
        <taxon>Crustacea</taxon>
        <taxon>Branchiopoda</taxon>
        <taxon>Diplostraca</taxon>
        <taxon>Cladocera</taxon>
        <taxon>Anomopoda</taxon>
        <taxon>Daphniidae</taxon>
        <taxon>Daphnia</taxon>
    </lineage>
</organism>
<sequence>MKQSFSFYRLIHFIEIVIVTSLFLIALILLTFNHPRKIIGNHPCLSFISTCGCQADERGSNQNVISFSLFGNLSDPSLSVRYVQPLKALTANISRVYPDWIVRIYNNFSKESGEDWLLRKMLGNPANVDLCNSDDVFRFHQIQRNVFPMVWRFLPLLDPLVDRFMSRDTDAELISRETDAVREWLASDATFHAMRDHPWHCNIEMLGGLWGAKVQQRRDDISRATRKLFNRRMPFFHGIDQLLLKFYVWPLAVKDSVRCFDLNDYR</sequence>
<keyword evidence="1" id="KW-1133">Transmembrane helix</keyword>
<feature type="transmembrane region" description="Helical" evidence="1">
    <location>
        <begin position="12"/>
        <end position="32"/>
    </location>
</feature>
<dbReference type="Proteomes" id="UP001234178">
    <property type="component" value="Unassembled WGS sequence"/>
</dbReference>
<dbReference type="EMBL" id="JAOYFB010000038">
    <property type="protein sequence ID" value="KAK4026753.1"/>
    <property type="molecule type" value="Genomic_DNA"/>
</dbReference>
<evidence type="ECO:0000313" key="3">
    <source>
        <dbReference type="Proteomes" id="UP001234178"/>
    </source>
</evidence>